<dbReference type="InterPro" id="IPR001647">
    <property type="entry name" value="HTH_TetR"/>
</dbReference>
<dbReference type="Pfam" id="PF00440">
    <property type="entry name" value="TetR_N"/>
    <property type="match status" value="1"/>
</dbReference>
<evidence type="ECO:0000256" key="3">
    <source>
        <dbReference type="ARBA" id="ARBA00023163"/>
    </source>
</evidence>
<feature type="domain" description="HTH tetR-type" evidence="6">
    <location>
        <begin position="25"/>
        <end position="85"/>
    </location>
</feature>
<evidence type="ECO:0000259" key="6">
    <source>
        <dbReference type="PROSITE" id="PS50977"/>
    </source>
</evidence>
<dbReference type="AlphaFoldDB" id="A0A1M4RVF4"/>
<keyword evidence="3" id="KW-0804">Transcription</keyword>
<evidence type="ECO:0000256" key="4">
    <source>
        <dbReference type="PROSITE-ProRule" id="PRU00335"/>
    </source>
</evidence>
<dbReference type="GO" id="GO:0003700">
    <property type="term" value="F:DNA-binding transcription factor activity"/>
    <property type="evidence" value="ECO:0007669"/>
    <property type="project" value="TreeGrafter"/>
</dbReference>
<evidence type="ECO:0000256" key="5">
    <source>
        <dbReference type="SAM" id="MobiDB-lite"/>
    </source>
</evidence>
<name>A0A1M4RVF4_9ACTO</name>
<evidence type="ECO:0000313" key="7">
    <source>
        <dbReference type="EMBL" id="SHE23909.1"/>
    </source>
</evidence>
<sequence>MPMVDSPSAGATSTPRPGLRARKKAATMRHIQDEALRLFEVRGFDTVSIEQVAEAALVSPSTVYRYFGTKEGLVLHDEYDEQIRDQLGHRLAQGIDLADAVSRVLDDIWTDHFGHDQEMVVLRTRLCFEVPSIQGAMSLVINQEVDAIAAEVARSGRCNFATARVLASGVFWAFMAVLRNWHDQGYATDLRAGIEEVIAWLPALEKAVS</sequence>
<dbReference type="Proteomes" id="UP000184291">
    <property type="component" value="Unassembled WGS sequence"/>
</dbReference>
<dbReference type="EMBL" id="FQTT01000001">
    <property type="protein sequence ID" value="SHE23909.1"/>
    <property type="molecule type" value="Genomic_DNA"/>
</dbReference>
<dbReference type="InterPro" id="IPR050109">
    <property type="entry name" value="HTH-type_TetR-like_transc_reg"/>
</dbReference>
<reference evidence="8" key="1">
    <citation type="submission" date="2016-09" db="EMBL/GenBank/DDBJ databases">
        <authorList>
            <person name="Strepis N."/>
        </authorList>
    </citation>
    <scope>NUCLEOTIDE SEQUENCE [LARGE SCALE GENOMIC DNA]</scope>
</reference>
<keyword evidence="2 4" id="KW-0238">DNA-binding</keyword>
<dbReference type="PANTHER" id="PTHR30055">
    <property type="entry name" value="HTH-TYPE TRANSCRIPTIONAL REGULATOR RUTR"/>
    <property type="match status" value="1"/>
</dbReference>
<evidence type="ECO:0000256" key="2">
    <source>
        <dbReference type="ARBA" id="ARBA00023125"/>
    </source>
</evidence>
<keyword evidence="8" id="KW-1185">Reference proteome</keyword>
<proteinExistence type="predicted"/>
<dbReference type="InterPro" id="IPR041347">
    <property type="entry name" value="MftR_C"/>
</dbReference>
<dbReference type="InterPro" id="IPR009057">
    <property type="entry name" value="Homeodomain-like_sf"/>
</dbReference>
<organism evidence="7 8">
    <name type="scientific">Actinomyces glycerinitolerans</name>
    <dbReference type="NCBI Taxonomy" id="1892869"/>
    <lineage>
        <taxon>Bacteria</taxon>
        <taxon>Bacillati</taxon>
        <taxon>Actinomycetota</taxon>
        <taxon>Actinomycetes</taxon>
        <taxon>Actinomycetales</taxon>
        <taxon>Actinomycetaceae</taxon>
        <taxon>Actinomyces</taxon>
    </lineage>
</organism>
<keyword evidence="1" id="KW-0805">Transcription regulation</keyword>
<dbReference type="PROSITE" id="PS50977">
    <property type="entry name" value="HTH_TETR_2"/>
    <property type="match status" value="1"/>
</dbReference>
<dbReference type="Gene3D" id="1.10.10.60">
    <property type="entry name" value="Homeodomain-like"/>
    <property type="match status" value="1"/>
</dbReference>
<dbReference type="PRINTS" id="PR00455">
    <property type="entry name" value="HTHTETR"/>
</dbReference>
<evidence type="ECO:0000256" key="1">
    <source>
        <dbReference type="ARBA" id="ARBA00023015"/>
    </source>
</evidence>
<evidence type="ECO:0000313" key="8">
    <source>
        <dbReference type="Proteomes" id="UP000184291"/>
    </source>
</evidence>
<dbReference type="STRING" id="1892869.ACGLYG10_0107"/>
<dbReference type="Gene3D" id="1.10.357.10">
    <property type="entry name" value="Tetracycline Repressor, domain 2"/>
    <property type="match status" value="1"/>
</dbReference>
<feature type="region of interest" description="Disordered" evidence="5">
    <location>
        <begin position="1"/>
        <end position="25"/>
    </location>
</feature>
<accession>A0A1M4RVF4</accession>
<protein>
    <submittedName>
        <fullName evidence="7">Tetr bacterial regulatory protein hth signature</fullName>
    </submittedName>
</protein>
<dbReference type="GO" id="GO:0000976">
    <property type="term" value="F:transcription cis-regulatory region binding"/>
    <property type="evidence" value="ECO:0007669"/>
    <property type="project" value="TreeGrafter"/>
</dbReference>
<dbReference type="PANTHER" id="PTHR30055:SF234">
    <property type="entry name" value="HTH-TYPE TRANSCRIPTIONAL REGULATOR BETI"/>
    <property type="match status" value="1"/>
</dbReference>
<feature type="DNA-binding region" description="H-T-H motif" evidence="4">
    <location>
        <begin position="48"/>
        <end position="67"/>
    </location>
</feature>
<dbReference type="SUPFAM" id="SSF46689">
    <property type="entry name" value="Homeodomain-like"/>
    <property type="match status" value="1"/>
</dbReference>
<gene>
    <name evidence="7" type="ORF">ACGLYG10_0107</name>
</gene>
<dbReference type="Pfam" id="PF17754">
    <property type="entry name" value="TetR_C_14"/>
    <property type="match status" value="1"/>
</dbReference>